<comment type="caution">
    <text evidence="1">The sequence shown here is derived from an EMBL/GenBank/DDBJ whole genome shotgun (WGS) entry which is preliminary data.</text>
</comment>
<gene>
    <name evidence="1" type="ORF">G3N55_00110</name>
</gene>
<dbReference type="Proteomes" id="UP000469346">
    <property type="component" value="Unassembled WGS sequence"/>
</dbReference>
<dbReference type="RefSeq" id="WP_163297359.1">
    <property type="nucleotide sequence ID" value="NZ_JAAGRR010000001.1"/>
</dbReference>
<dbReference type="Gene3D" id="3.30.70.1700">
    <property type="entry name" value="Phage minor tail protein U"/>
    <property type="match status" value="1"/>
</dbReference>
<sequence length="173" mass="18947">MAHPRKLIRDAVVQLLAAGATAAGSRVWPGRYRRLSPQELPALLVYCRQDEAGRRIADAPRLYGRELRLVVAAVVAGTGALDDQLDDLAREVEVLLENNETLGGLCLDLVYAGTRLEVDADVDPPVGQAEIEWLVTYEDDLKTPVADDFLEADVTWNIPGTPDTEEAQDTIQL</sequence>
<accession>A0A6N9TMF1</accession>
<keyword evidence="2" id="KW-1185">Reference proteome</keyword>
<dbReference type="InterPro" id="IPR038512">
    <property type="entry name" value="GpU-like_sf"/>
</dbReference>
<dbReference type="AlphaFoldDB" id="A0A6N9TMF1"/>
<evidence type="ECO:0000313" key="2">
    <source>
        <dbReference type="Proteomes" id="UP000469346"/>
    </source>
</evidence>
<name>A0A6N9TMF1_DISTH</name>
<evidence type="ECO:0000313" key="1">
    <source>
        <dbReference type="EMBL" id="NDY41253.1"/>
    </source>
</evidence>
<protein>
    <submittedName>
        <fullName evidence="1">Uncharacterized protein</fullName>
    </submittedName>
</protein>
<reference evidence="1 2" key="1">
    <citation type="submission" date="2020-02" db="EMBL/GenBank/DDBJ databases">
        <title>Comparative genomics of sulfur disproportionating microorganisms.</title>
        <authorList>
            <person name="Ward L.M."/>
            <person name="Bertran E."/>
            <person name="Johnston D.T."/>
        </authorList>
    </citation>
    <scope>NUCLEOTIDE SEQUENCE [LARGE SCALE GENOMIC DNA]</scope>
    <source>
        <strain evidence="1 2">DSM 100025</strain>
    </source>
</reference>
<proteinExistence type="predicted"/>
<dbReference type="EMBL" id="JAAGRR010000001">
    <property type="protein sequence ID" value="NDY41253.1"/>
    <property type="molecule type" value="Genomic_DNA"/>
</dbReference>
<organism evidence="1 2">
    <name type="scientific">Dissulfurirhabdus thermomarina</name>
    <dbReference type="NCBI Taxonomy" id="1765737"/>
    <lineage>
        <taxon>Bacteria</taxon>
        <taxon>Deltaproteobacteria</taxon>
        <taxon>Dissulfurirhabdaceae</taxon>
        <taxon>Dissulfurirhabdus</taxon>
    </lineage>
</organism>